<gene>
    <name evidence="6" type="ORF">GCM10007940_09620</name>
</gene>
<feature type="transmembrane region" description="Helical" evidence="5">
    <location>
        <begin position="37"/>
        <end position="54"/>
    </location>
</feature>
<evidence type="ECO:0000256" key="2">
    <source>
        <dbReference type="ARBA" id="ARBA00022692"/>
    </source>
</evidence>
<keyword evidence="4 5" id="KW-0472">Membrane</keyword>
<dbReference type="GO" id="GO:0016020">
    <property type="term" value="C:membrane"/>
    <property type="evidence" value="ECO:0007669"/>
    <property type="project" value="UniProtKB-SubCell"/>
</dbReference>
<dbReference type="RefSeq" id="WP_235293153.1">
    <property type="nucleotide sequence ID" value="NZ_BSOH01000005.1"/>
</dbReference>
<feature type="transmembrane region" description="Helical" evidence="5">
    <location>
        <begin position="231"/>
        <end position="253"/>
    </location>
</feature>
<feature type="transmembrane region" description="Helical" evidence="5">
    <location>
        <begin position="202"/>
        <end position="225"/>
    </location>
</feature>
<evidence type="ECO:0000313" key="6">
    <source>
        <dbReference type="EMBL" id="GLR16347.1"/>
    </source>
</evidence>
<evidence type="ECO:0000256" key="1">
    <source>
        <dbReference type="ARBA" id="ARBA00004141"/>
    </source>
</evidence>
<keyword evidence="3 5" id="KW-1133">Transmembrane helix</keyword>
<name>A0AA37WDT5_9BACT</name>
<dbReference type="GO" id="GO:0016765">
    <property type="term" value="F:transferase activity, transferring alkyl or aryl (other than methyl) groups"/>
    <property type="evidence" value="ECO:0007669"/>
    <property type="project" value="InterPro"/>
</dbReference>
<dbReference type="InterPro" id="IPR000537">
    <property type="entry name" value="UbiA_prenyltransferase"/>
</dbReference>
<dbReference type="Pfam" id="PF01040">
    <property type="entry name" value="UbiA"/>
    <property type="match status" value="1"/>
</dbReference>
<reference evidence="6" key="1">
    <citation type="journal article" date="2014" name="Int. J. Syst. Evol. Microbiol.">
        <title>Complete genome sequence of Corynebacterium casei LMG S-19264T (=DSM 44701T), isolated from a smear-ripened cheese.</title>
        <authorList>
            <consortium name="US DOE Joint Genome Institute (JGI-PGF)"/>
            <person name="Walter F."/>
            <person name="Albersmeier A."/>
            <person name="Kalinowski J."/>
            <person name="Ruckert C."/>
        </authorList>
    </citation>
    <scope>NUCLEOTIDE SEQUENCE</scope>
    <source>
        <strain evidence="6">NBRC 108769</strain>
    </source>
</reference>
<sequence length="286" mass="32102">MTIYRSTIQLLRIPFSINLLPIFLFAFYSCGENIHTWKAALVFILIHFVFYPASNAYNSFMDADTSSIAGIKNPPAPTKQLYQASVLLDIVGLSLSLLISLPFFAINFILMLLSRAYSYRGIRLKKYAVLSFIMVAFAQGGLSFYNMFIGIQGLDYFPALTIDLALKVAVASLFVGAIYPITQVYQHEEDEKQGDQTMSMLLGVRGTFVFSGFLFLLANVCLYFILTTSAFLIFEAFMIFPAGFFIFWAYQCFKDPLKANFKSTMRMAMSASIAMILGFAVIILTT</sequence>
<dbReference type="PROSITE" id="PS51257">
    <property type="entry name" value="PROKAR_LIPOPROTEIN"/>
    <property type="match status" value="1"/>
</dbReference>
<reference evidence="6" key="2">
    <citation type="submission" date="2023-01" db="EMBL/GenBank/DDBJ databases">
        <title>Draft genome sequence of Portibacter lacus strain NBRC 108769.</title>
        <authorList>
            <person name="Sun Q."/>
            <person name="Mori K."/>
        </authorList>
    </citation>
    <scope>NUCLEOTIDE SEQUENCE</scope>
    <source>
        <strain evidence="6">NBRC 108769</strain>
    </source>
</reference>
<evidence type="ECO:0000256" key="3">
    <source>
        <dbReference type="ARBA" id="ARBA00022989"/>
    </source>
</evidence>
<keyword evidence="7" id="KW-1185">Reference proteome</keyword>
<organism evidence="6 7">
    <name type="scientific">Portibacter lacus</name>
    <dbReference type="NCBI Taxonomy" id="1099794"/>
    <lineage>
        <taxon>Bacteria</taxon>
        <taxon>Pseudomonadati</taxon>
        <taxon>Bacteroidota</taxon>
        <taxon>Saprospiria</taxon>
        <taxon>Saprospirales</taxon>
        <taxon>Haliscomenobacteraceae</taxon>
        <taxon>Portibacter</taxon>
    </lineage>
</organism>
<proteinExistence type="predicted"/>
<dbReference type="Proteomes" id="UP001156666">
    <property type="component" value="Unassembled WGS sequence"/>
</dbReference>
<dbReference type="EMBL" id="BSOH01000005">
    <property type="protein sequence ID" value="GLR16347.1"/>
    <property type="molecule type" value="Genomic_DNA"/>
</dbReference>
<feature type="transmembrane region" description="Helical" evidence="5">
    <location>
        <begin position="265"/>
        <end position="284"/>
    </location>
</feature>
<evidence type="ECO:0008006" key="8">
    <source>
        <dbReference type="Google" id="ProtNLM"/>
    </source>
</evidence>
<protein>
    <recommendedName>
        <fullName evidence="8">Prenyltransferase</fullName>
    </recommendedName>
</protein>
<evidence type="ECO:0000313" key="7">
    <source>
        <dbReference type="Proteomes" id="UP001156666"/>
    </source>
</evidence>
<comment type="caution">
    <text evidence="6">The sequence shown here is derived from an EMBL/GenBank/DDBJ whole genome shotgun (WGS) entry which is preliminary data.</text>
</comment>
<keyword evidence="2 5" id="KW-0812">Transmembrane</keyword>
<evidence type="ECO:0000256" key="5">
    <source>
        <dbReference type="SAM" id="Phobius"/>
    </source>
</evidence>
<feature type="transmembrane region" description="Helical" evidence="5">
    <location>
        <begin position="12"/>
        <end position="30"/>
    </location>
</feature>
<dbReference type="AlphaFoldDB" id="A0AA37WDT5"/>
<comment type="subcellular location">
    <subcellularLocation>
        <location evidence="1">Membrane</location>
        <topology evidence="1">Multi-pass membrane protein</topology>
    </subcellularLocation>
</comment>
<accession>A0AA37WDT5</accession>
<evidence type="ECO:0000256" key="4">
    <source>
        <dbReference type="ARBA" id="ARBA00023136"/>
    </source>
</evidence>
<feature type="transmembrane region" description="Helical" evidence="5">
    <location>
        <begin position="90"/>
        <end position="115"/>
    </location>
</feature>
<feature type="transmembrane region" description="Helical" evidence="5">
    <location>
        <begin position="127"/>
        <end position="151"/>
    </location>
</feature>
<feature type="transmembrane region" description="Helical" evidence="5">
    <location>
        <begin position="157"/>
        <end position="181"/>
    </location>
</feature>